<dbReference type="EMBL" id="CAJOBB010024893">
    <property type="protein sequence ID" value="CAF4404198.1"/>
    <property type="molecule type" value="Genomic_DNA"/>
</dbReference>
<accession>A0A820PJT8</accession>
<feature type="compositionally biased region" description="Polar residues" evidence="1">
    <location>
        <begin position="38"/>
        <end position="48"/>
    </location>
</feature>
<feature type="non-terminal residue" evidence="2">
    <location>
        <position position="1"/>
    </location>
</feature>
<comment type="caution">
    <text evidence="2">The sequence shown here is derived from an EMBL/GenBank/DDBJ whole genome shotgun (WGS) entry which is preliminary data.</text>
</comment>
<evidence type="ECO:0000256" key="1">
    <source>
        <dbReference type="SAM" id="MobiDB-lite"/>
    </source>
</evidence>
<name>A0A820PJT8_9BILA</name>
<organism evidence="2 3">
    <name type="scientific">Adineta steineri</name>
    <dbReference type="NCBI Taxonomy" id="433720"/>
    <lineage>
        <taxon>Eukaryota</taxon>
        <taxon>Metazoa</taxon>
        <taxon>Spiralia</taxon>
        <taxon>Gnathifera</taxon>
        <taxon>Rotifera</taxon>
        <taxon>Eurotatoria</taxon>
        <taxon>Bdelloidea</taxon>
        <taxon>Adinetida</taxon>
        <taxon>Adinetidae</taxon>
        <taxon>Adineta</taxon>
    </lineage>
</organism>
<evidence type="ECO:0000313" key="3">
    <source>
        <dbReference type="Proteomes" id="UP000663868"/>
    </source>
</evidence>
<evidence type="ECO:0000313" key="2">
    <source>
        <dbReference type="EMBL" id="CAF4404198.1"/>
    </source>
</evidence>
<protein>
    <submittedName>
        <fullName evidence="2">Uncharacterized protein</fullName>
    </submittedName>
</protein>
<proteinExistence type="predicted"/>
<dbReference type="Proteomes" id="UP000663868">
    <property type="component" value="Unassembled WGS sequence"/>
</dbReference>
<feature type="region of interest" description="Disordered" evidence="1">
    <location>
        <begin position="38"/>
        <end position="86"/>
    </location>
</feature>
<dbReference type="AlphaFoldDB" id="A0A820PJT8"/>
<sequence>MRKMYIDPVWRRYWQWYFLLNAIILFDLIVSVHGQIDTATSSSRSNVSPIRRRKPLTTSTRRPIATGGSSAPDCDHGGCYPATGDL</sequence>
<reference evidence="2" key="1">
    <citation type="submission" date="2021-02" db="EMBL/GenBank/DDBJ databases">
        <authorList>
            <person name="Nowell W R."/>
        </authorList>
    </citation>
    <scope>NUCLEOTIDE SEQUENCE</scope>
</reference>
<gene>
    <name evidence="2" type="ORF">KXQ929_LOCUS51200</name>
</gene>